<evidence type="ECO:0000256" key="1">
    <source>
        <dbReference type="SAM" id="Coils"/>
    </source>
</evidence>
<gene>
    <name evidence="3" type="ORF">EV421DRAFT_1822333</name>
</gene>
<sequence>MKYTATSDDGWTQPQTAWIAGENGKDYAQRETYSPAEHEIWTEYVKEFSSPLQHKNYKEWLRAMRSIIFEMGSQQQADARRHIGDACWEAMVLLDIPRRYRYYDLSDIKNLNWDLVPIKASSPCNACRASKYPCHYTNRDAANDCRECYLQGKTCSLGNNQRANRKRTKADSIEDDEDDEATDSKGKQKEHSRKKRKVESEEDNWNLKLIKRLELQLEEKERQVASLSDERNRIKQCYDESTNLVTQLQQEASQQKLRVEELEGEVLRANEVARTGWEHATSFRDAYDAQTTELRNLAGYKVSSERELEALRSQLKAEHQKYKQVKDKNDAITAVLR</sequence>
<dbReference type="Proteomes" id="UP001175226">
    <property type="component" value="Unassembled WGS sequence"/>
</dbReference>
<organism evidence="3 4">
    <name type="scientific">Armillaria borealis</name>
    <dbReference type="NCBI Taxonomy" id="47425"/>
    <lineage>
        <taxon>Eukaryota</taxon>
        <taxon>Fungi</taxon>
        <taxon>Dikarya</taxon>
        <taxon>Basidiomycota</taxon>
        <taxon>Agaricomycotina</taxon>
        <taxon>Agaricomycetes</taxon>
        <taxon>Agaricomycetidae</taxon>
        <taxon>Agaricales</taxon>
        <taxon>Marasmiineae</taxon>
        <taxon>Physalacriaceae</taxon>
        <taxon>Armillaria</taxon>
    </lineage>
</organism>
<accession>A0AA39JA10</accession>
<evidence type="ECO:0000256" key="2">
    <source>
        <dbReference type="SAM" id="MobiDB-lite"/>
    </source>
</evidence>
<feature type="region of interest" description="Disordered" evidence="2">
    <location>
        <begin position="160"/>
        <end position="198"/>
    </location>
</feature>
<name>A0AA39JA10_9AGAR</name>
<evidence type="ECO:0000313" key="4">
    <source>
        <dbReference type="Proteomes" id="UP001175226"/>
    </source>
</evidence>
<reference evidence="3" key="1">
    <citation type="submission" date="2023-06" db="EMBL/GenBank/DDBJ databases">
        <authorList>
            <consortium name="Lawrence Berkeley National Laboratory"/>
            <person name="Ahrendt S."/>
            <person name="Sahu N."/>
            <person name="Indic B."/>
            <person name="Wong-Bajracharya J."/>
            <person name="Merenyi Z."/>
            <person name="Ke H.-M."/>
            <person name="Monk M."/>
            <person name="Kocsube S."/>
            <person name="Drula E."/>
            <person name="Lipzen A."/>
            <person name="Balint B."/>
            <person name="Henrissat B."/>
            <person name="Andreopoulos B."/>
            <person name="Martin F.M."/>
            <person name="Harder C.B."/>
            <person name="Rigling D."/>
            <person name="Ford K.L."/>
            <person name="Foster G.D."/>
            <person name="Pangilinan J."/>
            <person name="Papanicolaou A."/>
            <person name="Barry K."/>
            <person name="LaButti K."/>
            <person name="Viragh M."/>
            <person name="Koriabine M."/>
            <person name="Yan M."/>
            <person name="Riley R."/>
            <person name="Champramary S."/>
            <person name="Plett K.L."/>
            <person name="Tsai I.J."/>
            <person name="Slot J."/>
            <person name="Sipos G."/>
            <person name="Plett J."/>
            <person name="Nagy L.G."/>
            <person name="Grigoriev I.V."/>
        </authorList>
    </citation>
    <scope>NUCLEOTIDE SEQUENCE</scope>
    <source>
        <strain evidence="3">FPL87.14</strain>
    </source>
</reference>
<keyword evidence="4" id="KW-1185">Reference proteome</keyword>
<evidence type="ECO:0008006" key="5">
    <source>
        <dbReference type="Google" id="ProtNLM"/>
    </source>
</evidence>
<keyword evidence="1" id="KW-0175">Coiled coil</keyword>
<evidence type="ECO:0000313" key="3">
    <source>
        <dbReference type="EMBL" id="KAK0438936.1"/>
    </source>
</evidence>
<feature type="non-terminal residue" evidence="3">
    <location>
        <position position="1"/>
    </location>
</feature>
<feature type="coiled-coil region" evidence="1">
    <location>
        <begin position="210"/>
        <end position="272"/>
    </location>
</feature>
<proteinExistence type="predicted"/>
<comment type="caution">
    <text evidence="3">The sequence shown here is derived from an EMBL/GenBank/DDBJ whole genome shotgun (WGS) entry which is preliminary data.</text>
</comment>
<dbReference type="EMBL" id="JAUEPT010000040">
    <property type="protein sequence ID" value="KAK0438936.1"/>
    <property type="molecule type" value="Genomic_DNA"/>
</dbReference>
<dbReference type="AlphaFoldDB" id="A0AA39JA10"/>
<protein>
    <recommendedName>
        <fullName evidence="5">Zn(2)-C6 fungal-type domain-containing protein</fullName>
    </recommendedName>
</protein>
<feature type="coiled-coil region" evidence="1">
    <location>
        <begin position="301"/>
        <end position="328"/>
    </location>
</feature>